<comment type="caution">
    <text evidence="1">The sequence shown here is derived from an EMBL/GenBank/DDBJ whole genome shotgun (WGS) entry which is preliminary data.</text>
</comment>
<dbReference type="EMBL" id="JACEZU010000004">
    <property type="protein sequence ID" value="MBA5687247.1"/>
    <property type="molecule type" value="Genomic_DNA"/>
</dbReference>
<dbReference type="AlphaFoldDB" id="A0A7W2F8V0"/>
<gene>
    <name evidence="1" type="ORF">H3H39_09350</name>
</gene>
<organism evidence="1 2">
    <name type="scientific">Rugamonas apoptosis</name>
    <dbReference type="NCBI Taxonomy" id="2758570"/>
    <lineage>
        <taxon>Bacteria</taxon>
        <taxon>Pseudomonadati</taxon>
        <taxon>Pseudomonadota</taxon>
        <taxon>Betaproteobacteria</taxon>
        <taxon>Burkholderiales</taxon>
        <taxon>Oxalobacteraceae</taxon>
        <taxon>Telluria group</taxon>
        <taxon>Rugamonas</taxon>
    </lineage>
</organism>
<reference evidence="1 2" key="1">
    <citation type="submission" date="2020-07" db="EMBL/GenBank/DDBJ databases">
        <title>Novel species isolated from subtropical streams in China.</title>
        <authorList>
            <person name="Lu H."/>
        </authorList>
    </citation>
    <scope>NUCLEOTIDE SEQUENCE [LARGE SCALE GENOMIC DNA]</scope>
    <source>
        <strain evidence="1 2">LX47W</strain>
    </source>
</reference>
<evidence type="ECO:0008006" key="3">
    <source>
        <dbReference type="Google" id="ProtNLM"/>
    </source>
</evidence>
<keyword evidence="2" id="KW-1185">Reference proteome</keyword>
<dbReference type="RefSeq" id="WP_182153108.1">
    <property type="nucleotide sequence ID" value="NZ_JACEZU010000004.1"/>
</dbReference>
<dbReference type="Proteomes" id="UP000573499">
    <property type="component" value="Unassembled WGS sequence"/>
</dbReference>
<name>A0A7W2F8V0_9BURK</name>
<proteinExistence type="predicted"/>
<evidence type="ECO:0000313" key="1">
    <source>
        <dbReference type="EMBL" id="MBA5687247.1"/>
    </source>
</evidence>
<evidence type="ECO:0000313" key="2">
    <source>
        <dbReference type="Proteomes" id="UP000573499"/>
    </source>
</evidence>
<accession>A0A7W2F8V0</accession>
<protein>
    <recommendedName>
        <fullName evidence="3">Single-stranded DNA-binding protein</fullName>
    </recommendedName>
</protein>
<sequence>MKSTIQILHVVQNAGRSKKTGNDYDMRLAQCIVQKVNRDTGEISPLIGELLLPQQYKDIQPGTYEVEFEVSISSEKRVGSQVATITPIGAAPAKASAPSAQAAKAA</sequence>